<accession>A0A0V1LP94</accession>
<protein>
    <recommendedName>
        <fullName evidence="3">MULE transposase domain-containing protein</fullName>
    </recommendedName>
</protein>
<keyword evidence="2" id="KW-1185">Reference proteome</keyword>
<evidence type="ECO:0000313" key="2">
    <source>
        <dbReference type="Proteomes" id="UP000054721"/>
    </source>
</evidence>
<gene>
    <name evidence="1" type="ORF">T02_8641</name>
</gene>
<reference evidence="1 2" key="1">
    <citation type="submission" date="2015-05" db="EMBL/GenBank/DDBJ databases">
        <title>Evolution of Trichinella species and genotypes.</title>
        <authorList>
            <person name="Korhonen P.K."/>
            <person name="Edoardo P."/>
            <person name="Giuseppe L.R."/>
            <person name="Gasser R.B."/>
        </authorList>
    </citation>
    <scope>NUCLEOTIDE SEQUENCE [LARGE SCALE GENOMIC DNA]</scope>
    <source>
        <strain evidence="1">ISS10</strain>
    </source>
</reference>
<comment type="caution">
    <text evidence="1">The sequence shown here is derived from an EMBL/GenBank/DDBJ whole genome shotgun (WGS) entry which is preliminary data.</text>
</comment>
<dbReference type="OrthoDB" id="6743849at2759"/>
<proteinExistence type="predicted"/>
<dbReference type="Proteomes" id="UP000054721">
    <property type="component" value="Unassembled WGS sequence"/>
</dbReference>
<evidence type="ECO:0008006" key="3">
    <source>
        <dbReference type="Google" id="ProtNLM"/>
    </source>
</evidence>
<organism evidence="1 2">
    <name type="scientific">Trichinella nativa</name>
    <dbReference type="NCBI Taxonomy" id="6335"/>
    <lineage>
        <taxon>Eukaryota</taxon>
        <taxon>Metazoa</taxon>
        <taxon>Ecdysozoa</taxon>
        <taxon>Nematoda</taxon>
        <taxon>Enoplea</taxon>
        <taxon>Dorylaimia</taxon>
        <taxon>Trichinellida</taxon>
        <taxon>Trichinellidae</taxon>
        <taxon>Trichinella</taxon>
    </lineage>
</organism>
<name>A0A0V1LP94_9BILA</name>
<evidence type="ECO:0000313" key="1">
    <source>
        <dbReference type="EMBL" id="KRZ61196.1"/>
    </source>
</evidence>
<dbReference type="AlphaFoldDB" id="A0A0V1LP94"/>
<dbReference type="EMBL" id="JYDW01000021">
    <property type="protein sequence ID" value="KRZ61196.1"/>
    <property type="molecule type" value="Genomic_DNA"/>
</dbReference>
<sequence length="127" mass="14822">MFTRHVLMRERGFQLDSTTFLCDFETALIPAIQGNFFNTQMQGCFFHFCQAMLRHIKQLCIKNDHMNNQEAESENADGISRSMAFTRFFVEPIMPTFQVVTGSNIYIMYILKLQSLNSNRLLPKILK</sequence>